<gene>
    <name evidence="1" type="ORF">FHU34_112583</name>
</gene>
<keyword evidence="2" id="KW-1185">Reference proteome</keyword>
<dbReference type="PANTHER" id="PTHR31252">
    <property type="entry name" value="DUF4419 DOMAIN-CONTAINING PROTEIN"/>
    <property type="match status" value="1"/>
</dbReference>
<dbReference type="Pfam" id="PF14388">
    <property type="entry name" value="DUF4419"/>
    <property type="match status" value="1"/>
</dbReference>
<name>A0A561W070_9ACTN</name>
<reference evidence="1 2" key="1">
    <citation type="submission" date="2019-06" db="EMBL/GenBank/DDBJ databases">
        <title>Sequencing the genomes of 1000 actinobacteria strains.</title>
        <authorList>
            <person name="Klenk H.-P."/>
        </authorList>
    </citation>
    <scope>NUCLEOTIDE SEQUENCE [LARGE SCALE GENOMIC DNA]</scope>
    <source>
        <strain evidence="1 2">DSM 45885</strain>
    </source>
</reference>
<evidence type="ECO:0000313" key="2">
    <source>
        <dbReference type="Proteomes" id="UP000317685"/>
    </source>
</evidence>
<dbReference type="AlphaFoldDB" id="A0A561W070"/>
<accession>A0A561W070</accession>
<sequence length="503" mass="55067">MVTFRVDDVSQATAGLPTRPLSELFDDVLVSGGDPAQPVLLPNGVHPLLDAVGRAFADHRPLVLSPDAVWLTIAEGVAHHIRLHAEELRPRLVNHAGRKRLTVTVDGPMPKDAASWQVLVDSFHKLLAAEISDADLFECDFSTSTDVDRVAGRIALLDAYSPYFSLWLVCVCGIPSITLTGTVADWQKIRARVDAIAEFGLQQWCRSLAPIADQFVRAAAGDVDVPFWQRIYNPVDAYGGELVTGWAARLYPYLRGAGVLDRPNPLLELPIDEPRDVTVDGRRSYDGPGIRTDQVAASLSRAIVNVNDGVTGENLKVALHGGLVGIAQDDDGGLRPIAGWHLATSTLEIDDVLDRIERDHETTPSQPMNSMYAPADVVALYRRIGAATLFDTWRVLPADEHSWVQGDSGLPLLLTIIELADGRRICAAFDDETQSAHWILCRVEEVPAAHEDDPDDRLRHVDEPADIPVYGTSLAHLLDAALDSEGDISHLETGRLHQLRRPY</sequence>
<organism evidence="1 2">
    <name type="scientific">Micromonospora taraxaci</name>
    <dbReference type="NCBI Taxonomy" id="1316803"/>
    <lineage>
        <taxon>Bacteria</taxon>
        <taxon>Bacillati</taxon>
        <taxon>Actinomycetota</taxon>
        <taxon>Actinomycetes</taxon>
        <taxon>Micromonosporales</taxon>
        <taxon>Micromonosporaceae</taxon>
        <taxon>Micromonospora</taxon>
    </lineage>
</organism>
<dbReference type="EMBL" id="VIWZ01000001">
    <property type="protein sequence ID" value="TWG17242.1"/>
    <property type="molecule type" value="Genomic_DNA"/>
</dbReference>
<dbReference type="RefSeq" id="WP_145780169.1">
    <property type="nucleotide sequence ID" value="NZ_VIWZ01000001.1"/>
</dbReference>
<protein>
    <submittedName>
        <fullName evidence="1">Uncharacterized protein DUF4419</fullName>
    </submittedName>
</protein>
<dbReference type="PANTHER" id="PTHR31252:SF11">
    <property type="entry name" value="DUF4419 DOMAIN-CONTAINING PROTEIN"/>
    <property type="match status" value="1"/>
</dbReference>
<dbReference type="Proteomes" id="UP000317685">
    <property type="component" value="Unassembled WGS sequence"/>
</dbReference>
<dbReference type="GeneID" id="300128159"/>
<evidence type="ECO:0000313" key="1">
    <source>
        <dbReference type="EMBL" id="TWG17242.1"/>
    </source>
</evidence>
<comment type="caution">
    <text evidence="1">The sequence shown here is derived from an EMBL/GenBank/DDBJ whole genome shotgun (WGS) entry which is preliminary data.</text>
</comment>
<proteinExistence type="predicted"/>
<dbReference type="OrthoDB" id="9806766at2"/>
<dbReference type="InterPro" id="IPR025533">
    <property type="entry name" value="DUF4419"/>
</dbReference>